<dbReference type="Proteomes" id="UP000076842">
    <property type="component" value="Unassembled WGS sequence"/>
</dbReference>
<dbReference type="InterPro" id="IPR040044">
    <property type="entry name" value="SRR1L"/>
</dbReference>
<dbReference type="EMBL" id="KV423937">
    <property type="protein sequence ID" value="KZT59758.1"/>
    <property type="molecule type" value="Genomic_DNA"/>
</dbReference>
<dbReference type="Pfam" id="PF07985">
    <property type="entry name" value="SRR1"/>
    <property type="match status" value="1"/>
</dbReference>
<evidence type="ECO:0000313" key="4">
    <source>
        <dbReference type="Proteomes" id="UP000076842"/>
    </source>
</evidence>
<keyword evidence="4" id="KW-1185">Reference proteome</keyword>
<evidence type="ECO:0000259" key="2">
    <source>
        <dbReference type="Pfam" id="PF07985"/>
    </source>
</evidence>
<dbReference type="PANTHER" id="PTHR28626:SF3">
    <property type="entry name" value="SRR1-LIKE PROTEIN"/>
    <property type="match status" value="1"/>
</dbReference>
<gene>
    <name evidence="3" type="ORF">CALCODRAFT_481262</name>
</gene>
<evidence type="ECO:0000256" key="1">
    <source>
        <dbReference type="ARBA" id="ARBA00009856"/>
    </source>
</evidence>
<sequence length="228" mass="25986">MPPLPKPLSERMTRVEHDLAACEWFKSFTDVLSSFQERCPLKPKKIICLGLGSPSEWAPARFQLALLLEVCHAFDLSSKEVEAYDPVFTEEDKEYLRGLGVLVAEDQEARYELHEPTLVYMPHCDLPFYNNLFEVNWNLKRLENMILLGNDLEDYVVSGPTKRVRAKGPLVMKIVPYLAATALPDKFSLEDAAFNDLQLQFVKVSELPEEDNDFWELSRETTADGAAS</sequence>
<organism evidence="3 4">
    <name type="scientific">Calocera cornea HHB12733</name>
    <dbReference type="NCBI Taxonomy" id="1353952"/>
    <lineage>
        <taxon>Eukaryota</taxon>
        <taxon>Fungi</taxon>
        <taxon>Dikarya</taxon>
        <taxon>Basidiomycota</taxon>
        <taxon>Agaricomycotina</taxon>
        <taxon>Dacrymycetes</taxon>
        <taxon>Dacrymycetales</taxon>
        <taxon>Dacrymycetaceae</taxon>
        <taxon>Calocera</taxon>
    </lineage>
</organism>
<protein>
    <submittedName>
        <fullName evidence="3">SRR1-domain-containing protein</fullName>
    </submittedName>
</protein>
<reference evidence="3 4" key="1">
    <citation type="journal article" date="2016" name="Mol. Biol. Evol.">
        <title>Comparative Genomics of Early-Diverging Mushroom-Forming Fungi Provides Insights into the Origins of Lignocellulose Decay Capabilities.</title>
        <authorList>
            <person name="Nagy L.G."/>
            <person name="Riley R."/>
            <person name="Tritt A."/>
            <person name="Adam C."/>
            <person name="Daum C."/>
            <person name="Floudas D."/>
            <person name="Sun H."/>
            <person name="Yadav J.S."/>
            <person name="Pangilinan J."/>
            <person name="Larsson K.H."/>
            <person name="Matsuura K."/>
            <person name="Barry K."/>
            <person name="Labutti K."/>
            <person name="Kuo R."/>
            <person name="Ohm R.A."/>
            <person name="Bhattacharya S.S."/>
            <person name="Shirouzu T."/>
            <person name="Yoshinaga Y."/>
            <person name="Martin F.M."/>
            <person name="Grigoriev I.V."/>
            <person name="Hibbett D.S."/>
        </authorList>
    </citation>
    <scope>NUCLEOTIDE SEQUENCE [LARGE SCALE GENOMIC DNA]</scope>
    <source>
        <strain evidence="3 4">HHB12733</strain>
    </source>
</reference>
<dbReference type="OrthoDB" id="551431at2759"/>
<dbReference type="GO" id="GO:0005634">
    <property type="term" value="C:nucleus"/>
    <property type="evidence" value="ECO:0007669"/>
    <property type="project" value="TreeGrafter"/>
</dbReference>
<evidence type="ECO:0000313" key="3">
    <source>
        <dbReference type="EMBL" id="KZT59758.1"/>
    </source>
</evidence>
<feature type="domain" description="SRR1-like" evidence="2">
    <location>
        <begin position="40"/>
        <end position="201"/>
    </location>
</feature>
<comment type="similarity">
    <text evidence="1">Belongs to the SRR1 family.</text>
</comment>
<dbReference type="AlphaFoldDB" id="A0A165HUD7"/>
<accession>A0A165HUD7</accession>
<name>A0A165HUD7_9BASI</name>
<dbReference type="PANTHER" id="PTHR28626">
    <property type="entry name" value="SRR1-LIKE PROTEIN"/>
    <property type="match status" value="1"/>
</dbReference>
<dbReference type="FunCoup" id="A0A165HUD7">
    <property type="interactions" value="134"/>
</dbReference>
<proteinExistence type="inferred from homology"/>
<dbReference type="InParanoid" id="A0A165HUD7"/>
<dbReference type="GO" id="GO:0005737">
    <property type="term" value="C:cytoplasm"/>
    <property type="evidence" value="ECO:0007669"/>
    <property type="project" value="TreeGrafter"/>
</dbReference>
<dbReference type="InterPro" id="IPR012942">
    <property type="entry name" value="SRR1-like"/>
</dbReference>